<gene>
    <name evidence="1" type="ORF">BG20_I2166</name>
</gene>
<evidence type="ECO:0000313" key="2">
    <source>
        <dbReference type="Proteomes" id="UP000014065"/>
    </source>
</evidence>
<dbReference type="EMBL" id="AHJG01000028">
    <property type="protein sequence ID" value="EPA06617.1"/>
    <property type="molecule type" value="Genomic_DNA"/>
</dbReference>
<comment type="caution">
    <text evidence="1">The sequence shown here is derived from an EMBL/GenBank/DDBJ whole genome shotgun (WGS) entry which is preliminary data.</text>
</comment>
<proteinExistence type="predicted"/>
<protein>
    <submittedName>
        <fullName evidence="1">Uncharacterized protein</fullName>
    </submittedName>
</protein>
<name>S2EQB2_9ARCH</name>
<accession>S2EQB2</accession>
<reference evidence="1 2" key="1">
    <citation type="journal article" date="2012" name="J. Bacteriol.">
        <title>Genome Sequence of "Candidatus Nitrosoarchaeum limnia" BG20, a Low-Salinity Ammonia-Oxidizing Archaeon from the San Francisco Bay Estuary.</title>
        <authorList>
            <person name="Mosier A.C."/>
            <person name="Allen E.E."/>
            <person name="Kim M."/>
            <person name="Ferriera S."/>
            <person name="Francis C.A."/>
        </authorList>
    </citation>
    <scope>NUCLEOTIDE SEQUENCE [LARGE SCALE GENOMIC DNA]</scope>
    <source>
        <strain evidence="1 2">BG20</strain>
    </source>
</reference>
<organism evidence="1 2">
    <name type="scientific">Candidatus Nitrosarchaeum limnium BG20</name>
    <dbReference type="NCBI Taxonomy" id="859192"/>
    <lineage>
        <taxon>Archaea</taxon>
        <taxon>Nitrososphaerota</taxon>
        <taxon>Nitrososphaeria</taxon>
        <taxon>Nitrosopumilales</taxon>
        <taxon>Nitrosopumilaceae</taxon>
        <taxon>Nitrosarchaeum</taxon>
    </lineage>
</organism>
<sequence length="42" mass="4934">MTCFRCDGKGKFKNEFGIMEKCESCQKKEMTFESVDKESEED</sequence>
<dbReference type="AlphaFoldDB" id="S2EQB2"/>
<dbReference type="RefSeq" id="WP_256359079.1">
    <property type="nucleotide sequence ID" value="NZ_AHJG01000028.1"/>
</dbReference>
<keyword evidence="2" id="KW-1185">Reference proteome</keyword>
<evidence type="ECO:0000313" key="1">
    <source>
        <dbReference type="EMBL" id="EPA06617.1"/>
    </source>
</evidence>
<dbReference type="Proteomes" id="UP000014065">
    <property type="component" value="Unassembled WGS sequence"/>
</dbReference>